<accession>A0A075AMZ9</accession>
<evidence type="ECO:0000313" key="2">
    <source>
        <dbReference type="Proteomes" id="UP000030755"/>
    </source>
</evidence>
<reference evidence="1 2" key="1">
    <citation type="journal article" date="2013" name="Curr. Biol.">
        <title>Shared signatures of parasitism and phylogenomics unite Cryptomycota and microsporidia.</title>
        <authorList>
            <person name="James T.Y."/>
            <person name="Pelin A."/>
            <person name="Bonen L."/>
            <person name="Ahrendt S."/>
            <person name="Sain D."/>
            <person name="Corradi N."/>
            <person name="Stajich J.E."/>
        </authorList>
    </citation>
    <scope>NUCLEOTIDE SEQUENCE [LARGE SCALE GENOMIC DNA]</scope>
    <source>
        <strain evidence="1 2">CSF55</strain>
    </source>
</reference>
<dbReference type="EMBL" id="KE561300">
    <property type="protein sequence ID" value="EPZ31106.1"/>
    <property type="molecule type" value="Genomic_DNA"/>
</dbReference>
<organism evidence="1 2">
    <name type="scientific">Rozella allomycis (strain CSF55)</name>
    <dbReference type="NCBI Taxonomy" id="988480"/>
    <lineage>
        <taxon>Eukaryota</taxon>
        <taxon>Fungi</taxon>
        <taxon>Fungi incertae sedis</taxon>
        <taxon>Cryptomycota</taxon>
        <taxon>Cryptomycota incertae sedis</taxon>
        <taxon>Rozella</taxon>
    </lineage>
</organism>
<evidence type="ECO:0000313" key="1">
    <source>
        <dbReference type="EMBL" id="EPZ31106.1"/>
    </source>
</evidence>
<sequence length="166" mass="17392">MLSSLMGEVVISIGESTDTLSMGDLTGISIEDSLDSLIGETLFTGDTVVSLMVGLMDSLRGDSLAKSTTCLAGDFETSMTGESLTSLTGDSSCCSCLENSMSCLGDSISCLKDSMSCLGDSITSSLIVSLLYLFSILKFALKGIGETIDSFNDFDSSTILKSNLRF</sequence>
<gene>
    <name evidence="1" type="ORF">O9G_001017</name>
</gene>
<dbReference type="AlphaFoldDB" id="A0A075AMZ9"/>
<name>A0A075AMZ9_ROZAC</name>
<dbReference type="Proteomes" id="UP000030755">
    <property type="component" value="Unassembled WGS sequence"/>
</dbReference>
<dbReference type="HOGENOM" id="CLU_1603674_0_0_1"/>
<proteinExistence type="predicted"/>
<protein>
    <submittedName>
        <fullName evidence="1">Uncharacterized protein</fullName>
    </submittedName>
</protein>
<keyword evidence="2" id="KW-1185">Reference proteome</keyword>